<name>A0A368GGR6_ANCCA</name>
<sequence>MADICSVISPLVWGDKSIEIYKKRGQFGATLNRTSADQAILVFWVLEFLDGLRMWKTVLNHSRPLKGAEQGDVSNLYDVRFLLRLFLSLMQAGSEVTLHSSTIPTIL</sequence>
<comment type="caution">
    <text evidence="1">The sequence shown here is derived from an EMBL/GenBank/DDBJ whole genome shotgun (WGS) entry which is preliminary data.</text>
</comment>
<gene>
    <name evidence="1" type="ORF">ANCCAN_11599</name>
</gene>
<dbReference type="AlphaFoldDB" id="A0A368GGR6"/>
<protein>
    <submittedName>
        <fullName evidence="1">Uncharacterized protein</fullName>
    </submittedName>
</protein>
<organism evidence="1 2">
    <name type="scientific">Ancylostoma caninum</name>
    <name type="common">Dog hookworm</name>
    <dbReference type="NCBI Taxonomy" id="29170"/>
    <lineage>
        <taxon>Eukaryota</taxon>
        <taxon>Metazoa</taxon>
        <taxon>Ecdysozoa</taxon>
        <taxon>Nematoda</taxon>
        <taxon>Chromadorea</taxon>
        <taxon>Rhabditida</taxon>
        <taxon>Rhabditina</taxon>
        <taxon>Rhabditomorpha</taxon>
        <taxon>Strongyloidea</taxon>
        <taxon>Ancylostomatidae</taxon>
        <taxon>Ancylostomatinae</taxon>
        <taxon>Ancylostoma</taxon>
    </lineage>
</organism>
<dbReference type="STRING" id="29170.A0A368GGR6"/>
<evidence type="ECO:0000313" key="1">
    <source>
        <dbReference type="EMBL" id="RCN42449.1"/>
    </source>
</evidence>
<dbReference type="OrthoDB" id="72892at2759"/>
<keyword evidence="2" id="KW-1185">Reference proteome</keyword>
<dbReference type="EMBL" id="JOJR01000194">
    <property type="protein sequence ID" value="RCN42449.1"/>
    <property type="molecule type" value="Genomic_DNA"/>
</dbReference>
<proteinExistence type="predicted"/>
<evidence type="ECO:0000313" key="2">
    <source>
        <dbReference type="Proteomes" id="UP000252519"/>
    </source>
</evidence>
<dbReference type="Proteomes" id="UP000252519">
    <property type="component" value="Unassembled WGS sequence"/>
</dbReference>
<accession>A0A368GGR6</accession>
<reference evidence="1 2" key="1">
    <citation type="submission" date="2014-10" db="EMBL/GenBank/DDBJ databases">
        <title>Draft genome of the hookworm Ancylostoma caninum.</title>
        <authorList>
            <person name="Mitreva M."/>
        </authorList>
    </citation>
    <scope>NUCLEOTIDE SEQUENCE [LARGE SCALE GENOMIC DNA]</scope>
    <source>
        <strain evidence="1 2">Baltimore</strain>
    </source>
</reference>